<dbReference type="RefSeq" id="WP_305909448.1">
    <property type="nucleotide sequence ID" value="NZ_CP157743.1"/>
</dbReference>
<sequence length="73" mass="8384">MTTRTLSDQEILEKLNSHPALRERISHLLLAVEDETGDLKEADAAEMRIIDEMRQLGHESLTVWAQRQVIKTT</sequence>
<reference evidence="1 2" key="1">
    <citation type="journal article" date="2024" name="Microbiology">
        <title>Methylomarinum rosea sp. nov., a novel halophilic methanotrophic bacterium from the hypersaline Lake Elton.</title>
        <authorList>
            <person name="Suleimanov R.Z."/>
            <person name="Oshkin I.Y."/>
            <person name="Danilova O.V."/>
            <person name="Suzina N.E."/>
            <person name="Dedysh S.N."/>
        </authorList>
    </citation>
    <scope>NUCLEOTIDE SEQUENCE [LARGE SCALE GENOMIC DNA]</scope>
    <source>
        <strain evidence="1 2">Ch1-1</strain>
    </source>
</reference>
<accession>A0AAU7NY62</accession>
<name>A0AAU7NY62_9GAMM</name>
<evidence type="ECO:0000313" key="1">
    <source>
        <dbReference type="EMBL" id="XBS21566.1"/>
    </source>
</evidence>
<evidence type="ECO:0000313" key="2">
    <source>
        <dbReference type="Proteomes" id="UP001225378"/>
    </source>
</evidence>
<dbReference type="KEGG" id="mech:Q9L42_005435"/>
<keyword evidence="2" id="KW-1185">Reference proteome</keyword>
<dbReference type="EMBL" id="CP157743">
    <property type="protein sequence ID" value="XBS21566.1"/>
    <property type="molecule type" value="Genomic_DNA"/>
</dbReference>
<organism evidence="1 2">
    <name type="scientific">Methylomarinum roseum</name>
    <dbReference type="NCBI Taxonomy" id="3067653"/>
    <lineage>
        <taxon>Bacteria</taxon>
        <taxon>Pseudomonadati</taxon>
        <taxon>Pseudomonadota</taxon>
        <taxon>Gammaproteobacteria</taxon>
        <taxon>Methylococcales</taxon>
        <taxon>Methylococcaceae</taxon>
        <taxon>Methylomarinum</taxon>
    </lineage>
</organism>
<dbReference type="Proteomes" id="UP001225378">
    <property type="component" value="Chromosome"/>
</dbReference>
<proteinExistence type="predicted"/>
<gene>
    <name evidence="1" type="ORF">Q9L42_005435</name>
</gene>
<dbReference type="AlphaFoldDB" id="A0AAU7NY62"/>
<protein>
    <submittedName>
        <fullName evidence="1">Uncharacterized protein</fullName>
    </submittedName>
</protein>